<feature type="signal peptide" evidence="1">
    <location>
        <begin position="1"/>
        <end position="19"/>
    </location>
</feature>
<evidence type="ECO:0000259" key="3">
    <source>
        <dbReference type="Pfam" id="PF18962"/>
    </source>
</evidence>
<evidence type="ECO:0000313" key="4">
    <source>
        <dbReference type="EMBL" id="OUJ75091.1"/>
    </source>
</evidence>
<proteinExistence type="predicted"/>
<dbReference type="Gene3D" id="2.120.10.30">
    <property type="entry name" value="TolB, C-terminal domain"/>
    <property type="match status" value="1"/>
</dbReference>
<dbReference type="EMBL" id="MTSE01000002">
    <property type="protein sequence ID" value="OUJ75091.1"/>
    <property type="molecule type" value="Genomic_DNA"/>
</dbReference>
<dbReference type="PANTHER" id="PTHR19328:SF13">
    <property type="entry name" value="HIPL1 PROTEIN"/>
    <property type="match status" value="1"/>
</dbReference>
<keyword evidence="1" id="KW-0732">Signal</keyword>
<evidence type="ECO:0000259" key="2">
    <source>
        <dbReference type="Pfam" id="PF07995"/>
    </source>
</evidence>
<dbReference type="InterPro" id="IPR012938">
    <property type="entry name" value="Glc/Sorbosone_DH"/>
</dbReference>
<dbReference type="Pfam" id="PF18962">
    <property type="entry name" value="Por_Secre_tail"/>
    <property type="match status" value="1"/>
</dbReference>
<dbReference type="RefSeq" id="WP_086592636.1">
    <property type="nucleotide sequence ID" value="NZ_MTSE01000002.1"/>
</dbReference>
<comment type="caution">
    <text evidence="4">The sequence shown here is derived from an EMBL/GenBank/DDBJ whole genome shotgun (WGS) entry which is preliminary data.</text>
</comment>
<dbReference type="OrthoDB" id="9770043at2"/>
<dbReference type="PANTHER" id="PTHR19328">
    <property type="entry name" value="HEDGEHOG-INTERACTING PROTEIN"/>
    <property type="match status" value="1"/>
</dbReference>
<evidence type="ECO:0000313" key="5">
    <source>
        <dbReference type="Proteomes" id="UP000194873"/>
    </source>
</evidence>
<keyword evidence="5" id="KW-1185">Reference proteome</keyword>
<feature type="chain" id="PRO_5012173446" description="Glucose/Sorbosone dehydrogenase domain-containing protein" evidence="1">
    <location>
        <begin position="20"/>
        <end position="527"/>
    </location>
</feature>
<dbReference type="Proteomes" id="UP000194873">
    <property type="component" value="Unassembled WGS sequence"/>
</dbReference>
<dbReference type="InterPro" id="IPR011042">
    <property type="entry name" value="6-blade_b-propeller_TolB-like"/>
</dbReference>
<protein>
    <recommendedName>
        <fullName evidence="6">Glucose/Sorbosone dehydrogenase domain-containing protein</fullName>
    </recommendedName>
</protein>
<reference evidence="4 5" key="1">
    <citation type="submission" date="2017-01" db="EMBL/GenBank/DDBJ databases">
        <title>A new Hymenobacter.</title>
        <authorList>
            <person name="Liang Y."/>
            <person name="Feng F."/>
        </authorList>
    </citation>
    <scope>NUCLEOTIDE SEQUENCE [LARGE SCALE GENOMIC DNA]</scope>
    <source>
        <strain evidence="4">MIMBbqt21</strain>
    </source>
</reference>
<dbReference type="AlphaFoldDB" id="A0A243WGX9"/>
<accession>A0A243WGX9</accession>
<dbReference type="Pfam" id="PF07995">
    <property type="entry name" value="GSDH"/>
    <property type="match status" value="1"/>
</dbReference>
<evidence type="ECO:0000256" key="1">
    <source>
        <dbReference type="SAM" id="SignalP"/>
    </source>
</evidence>
<sequence length="527" mass="57714">MKKLSTLIGLLLLSGLGHAQTFTRTELPTSLTTPWEMTYGPDNYLWLTEAGGRVSRVNPTTGEKTVVYTAPDYFAGSPLEQSPLCFQPNIGVGTLGLTLHPDFLASATSYVYFVYSYNSGTAAAPATKFKIVRLTWDAPNGRVIGSQDLVLNMPTGYDHLGGRLLAVKQNGLSYLYFTVGDNGVSDTNSPDCYVPQSNNPNNLAQDPAYKNGKVHRFNIDGTIPTDNPIPGNSFFTRGHRNPQGLIYNPVRNIVYDTEHGDRTDDEINVLEKGMNYGWKNVRGYHGDDNYPGETAYINAYVPNPLIANDQLKPAMYAWCAVPQPTTSTSADWCSVAPSDGAYYGSNAIPAWTNSLLVVTLKNGSNTDQELFQFKLNPDGVTLAPATPSDPNPKRFFTADQELNGRLRDVAISPDGNKIYLTTNNFGSPDKIIVYTYSRPLATAARLQREIGLYPNPAQGNVTLDLSRLPAGNYGVELLDALGRPVGQQQLVASQRPQVLDVQPLATGTYWVRVYNEKAQLVVPLVRN</sequence>
<name>A0A243WGX9_9BACT</name>
<dbReference type="InterPro" id="IPR026444">
    <property type="entry name" value="Secre_tail"/>
</dbReference>
<feature type="domain" description="Glucose/Sorbosone dehydrogenase" evidence="2">
    <location>
        <begin position="31"/>
        <end position="424"/>
    </location>
</feature>
<dbReference type="SUPFAM" id="SSF50952">
    <property type="entry name" value="Soluble quinoprotein glucose dehydrogenase"/>
    <property type="match status" value="1"/>
</dbReference>
<evidence type="ECO:0008006" key="6">
    <source>
        <dbReference type="Google" id="ProtNLM"/>
    </source>
</evidence>
<gene>
    <name evidence="4" type="ORF">BXP70_03435</name>
</gene>
<feature type="domain" description="Secretion system C-terminal sorting" evidence="3">
    <location>
        <begin position="452"/>
        <end position="519"/>
    </location>
</feature>
<dbReference type="InterPro" id="IPR011041">
    <property type="entry name" value="Quinoprot_gluc/sorb_DH_b-prop"/>
</dbReference>
<dbReference type="NCBIfam" id="TIGR04183">
    <property type="entry name" value="Por_Secre_tail"/>
    <property type="match status" value="1"/>
</dbReference>
<organism evidence="4 5">
    <name type="scientific">Hymenobacter crusticola</name>
    <dbReference type="NCBI Taxonomy" id="1770526"/>
    <lineage>
        <taxon>Bacteria</taxon>
        <taxon>Pseudomonadati</taxon>
        <taxon>Bacteroidota</taxon>
        <taxon>Cytophagia</taxon>
        <taxon>Cytophagales</taxon>
        <taxon>Hymenobacteraceae</taxon>
        <taxon>Hymenobacter</taxon>
    </lineage>
</organism>